<keyword evidence="2" id="KW-1185">Reference proteome</keyword>
<organism evidence="1 2">
    <name type="scientific">Smallanthus sonchifolius</name>
    <dbReference type="NCBI Taxonomy" id="185202"/>
    <lineage>
        <taxon>Eukaryota</taxon>
        <taxon>Viridiplantae</taxon>
        <taxon>Streptophyta</taxon>
        <taxon>Embryophyta</taxon>
        <taxon>Tracheophyta</taxon>
        <taxon>Spermatophyta</taxon>
        <taxon>Magnoliopsida</taxon>
        <taxon>eudicotyledons</taxon>
        <taxon>Gunneridae</taxon>
        <taxon>Pentapetalae</taxon>
        <taxon>asterids</taxon>
        <taxon>campanulids</taxon>
        <taxon>Asterales</taxon>
        <taxon>Asteraceae</taxon>
        <taxon>Asteroideae</taxon>
        <taxon>Heliantheae alliance</taxon>
        <taxon>Millerieae</taxon>
        <taxon>Smallanthus</taxon>
    </lineage>
</organism>
<dbReference type="Proteomes" id="UP001056120">
    <property type="component" value="Linkage Group LG25"/>
</dbReference>
<dbReference type="EMBL" id="CM042042">
    <property type="protein sequence ID" value="KAI3704225.1"/>
    <property type="molecule type" value="Genomic_DNA"/>
</dbReference>
<accession>A0ACB9A2S7</accession>
<evidence type="ECO:0000313" key="1">
    <source>
        <dbReference type="EMBL" id="KAI3704225.1"/>
    </source>
</evidence>
<comment type="caution">
    <text evidence="1">The sequence shown here is derived from an EMBL/GenBank/DDBJ whole genome shotgun (WGS) entry which is preliminary data.</text>
</comment>
<name>A0ACB9A2S7_9ASTR</name>
<sequence>MQEGHSKFSDFLQTHIKRMLSSFVENARRTEKQTRIEALIPSEDVTPTKSFDQASRLKNQDQQHEATNKGR</sequence>
<protein>
    <submittedName>
        <fullName evidence="1">Uncharacterized protein</fullName>
    </submittedName>
</protein>
<proteinExistence type="predicted"/>
<reference evidence="1 2" key="2">
    <citation type="journal article" date="2022" name="Mol. Ecol. Resour.">
        <title>The genomes of chicory, endive, great burdock and yacon provide insights into Asteraceae paleo-polyploidization history and plant inulin production.</title>
        <authorList>
            <person name="Fan W."/>
            <person name="Wang S."/>
            <person name="Wang H."/>
            <person name="Wang A."/>
            <person name="Jiang F."/>
            <person name="Liu H."/>
            <person name="Zhao H."/>
            <person name="Xu D."/>
            <person name="Zhang Y."/>
        </authorList>
    </citation>
    <scope>NUCLEOTIDE SEQUENCE [LARGE SCALE GENOMIC DNA]</scope>
    <source>
        <strain evidence="2">cv. Yunnan</strain>
        <tissue evidence="1">Leaves</tissue>
    </source>
</reference>
<evidence type="ECO:0000313" key="2">
    <source>
        <dbReference type="Proteomes" id="UP001056120"/>
    </source>
</evidence>
<reference evidence="2" key="1">
    <citation type="journal article" date="2022" name="Mol. Ecol. Resour.">
        <title>The genomes of chicory, endive, great burdock and yacon provide insights into Asteraceae palaeo-polyploidization history and plant inulin production.</title>
        <authorList>
            <person name="Fan W."/>
            <person name="Wang S."/>
            <person name="Wang H."/>
            <person name="Wang A."/>
            <person name="Jiang F."/>
            <person name="Liu H."/>
            <person name="Zhao H."/>
            <person name="Xu D."/>
            <person name="Zhang Y."/>
        </authorList>
    </citation>
    <scope>NUCLEOTIDE SEQUENCE [LARGE SCALE GENOMIC DNA]</scope>
    <source>
        <strain evidence="2">cv. Yunnan</strain>
    </source>
</reference>
<gene>
    <name evidence="1" type="ORF">L1987_74441</name>
</gene>